<dbReference type="Proteomes" id="UP000830583">
    <property type="component" value="Chromosome"/>
</dbReference>
<dbReference type="EMBL" id="CP096205">
    <property type="protein sequence ID" value="UPQ77790.1"/>
    <property type="molecule type" value="Genomic_DNA"/>
</dbReference>
<sequence>MTYLKYIQYFYLFAAGFFIYQGFANLDSEEKNPWLLFFFAALAIFMFFFRRRFMNKMDNRDKK</sequence>
<keyword evidence="3" id="KW-1185">Reference proteome</keyword>
<evidence type="ECO:0000313" key="3">
    <source>
        <dbReference type="Proteomes" id="UP000830583"/>
    </source>
</evidence>
<feature type="transmembrane region" description="Helical" evidence="1">
    <location>
        <begin position="7"/>
        <end position="23"/>
    </location>
</feature>
<name>A0ABY4KBW5_9FLAO</name>
<organism evidence="2 3">
    <name type="scientific">Flavobacterium azooxidireducens</name>
    <dbReference type="NCBI Taxonomy" id="1871076"/>
    <lineage>
        <taxon>Bacteria</taxon>
        <taxon>Pseudomonadati</taxon>
        <taxon>Bacteroidota</taxon>
        <taxon>Flavobacteriia</taxon>
        <taxon>Flavobacteriales</taxon>
        <taxon>Flavobacteriaceae</taxon>
        <taxon>Flavobacterium</taxon>
    </lineage>
</organism>
<evidence type="ECO:0000313" key="2">
    <source>
        <dbReference type="EMBL" id="UPQ77790.1"/>
    </source>
</evidence>
<accession>A0ABY4KBW5</accession>
<keyword evidence="1" id="KW-0812">Transmembrane</keyword>
<feature type="transmembrane region" description="Helical" evidence="1">
    <location>
        <begin position="35"/>
        <end position="53"/>
    </location>
</feature>
<keyword evidence="1" id="KW-0472">Membrane</keyword>
<dbReference type="RefSeq" id="WP_248432742.1">
    <property type="nucleotide sequence ID" value="NZ_CP096205.1"/>
</dbReference>
<protein>
    <submittedName>
        <fullName evidence="2">Uncharacterized protein</fullName>
    </submittedName>
</protein>
<keyword evidence="1" id="KW-1133">Transmembrane helix</keyword>
<gene>
    <name evidence="2" type="ORF">M0M57_09115</name>
</gene>
<evidence type="ECO:0000256" key="1">
    <source>
        <dbReference type="SAM" id="Phobius"/>
    </source>
</evidence>
<reference evidence="2" key="1">
    <citation type="submission" date="2022-04" db="EMBL/GenBank/DDBJ databases">
        <title>Consumption of N2O by Flavobacterium azooxidireducens sp. nov. isolated from Decomposing Leaf Litter of Phragmites australis (Cav.).</title>
        <authorList>
            <person name="Behrendt U."/>
            <person name="Spanner T."/>
            <person name="Augustin J."/>
            <person name="Horn M.A."/>
            <person name="Kolb S."/>
            <person name="Ulrich A."/>
        </authorList>
    </citation>
    <scope>NUCLEOTIDE SEQUENCE</scope>
    <source>
        <strain evidence="2">IGB 4-14</strain>
    </source>
</reference>
<proteinExistence type="predicted"/>